<protein>
    <submittedName>
        <fullName evidence="3">Uncharacterized protein LOC116660862</fullName>
    </submittedName>
</protein>
<evidence type="ECO:0000256" key="1">
    <source>
        <dbReference type="SAM" id="MobiDB-lite"/>
    </source>
</evidence>
<reference evidence="3" key="1">
    <citation type="submission" date="2025-08" db="UniProtKB">
        <authorList>
            <consortium name="RefSeq"/>
        </authorList>
    </citation>
    <scope>IDENTIFICATION</scope>
    <source>
        <tissue evidence="3">Ear skin</tissue>
    </source>
</reference>
<evidence type="ECO:0000313" key="3">
    <source>
        <dbReference type="RefSeq" id="XP_032327099.1"/>
    </source>
</evidence>
<dbReference type="Proteomes" id="UP000694856">
    <property type="component" value="Chromosome 32"/>
</dbReference>
<sequence>MWWKELDSSPSPTTSQPGEARSLLDDSLSIHYDTWTIKPSFNAKQWYGETFLNCGGLANIFQAHPRGSCRLVPHLDKHVVPFLDKFIWWEGGKFSLAELADSSQVLRKLPCHTPSPLHTFNQALDGAERTQTLEPERPELKFWLSLPSCVAQGSALHLSEPPDCLTSNTSSLLLECPRTSGMGPPSGLEKLPREFFLGNGLLTSSCLSLGP</sequence>
<proteinExistence type="predicted"/>
<keyword evidence="2" id="KW-1185">Reference proteome</keyword>
<dbReference type="RefSeq" id="XP_032327099.1">
    <property type="nucleotide sequence ID" value="XM_032471208.1"/>
</dbReference>
<gene>
    <name evidence="3" type="primary">LOC116660862</name>
</gene>
<name>A0A8B8SBG4_CAMFR</name>
<feature type="region of interest" description="Disordered" evidence="1">
    <location>
        <begin position="1"/>
        <end position="20"/>
    </location>
</feature>
<organism evidence="2 3">
    <name type="scientific">Camelus ferus</name>
    <name type="common">Wild bactrian camel</name>
    <name type="synonym">Camelus bactrianus ferus</name>
    <dbReference type="NCBI Taxonomy" id="419612"/>
    <lineage>
        <taxon>Eukaryota</taxon>
        <taxon>Metazoa</taxon>
        <taxon>Chordata</taxon>
        <taxon>Craniata</taxon>
        <taxon>Vertebrata</taxon>
        <taxon>Euteleostomi</taxon>
        <taxon>Mammalia</taxon>
        <taxon>Eutheria</taxon>
        <taxon>Laurasiatheria</taxon>
        <taxon>Artiodactyla</taxon>
        <taxon>Tylopoda</taxon>
        <taxon>Camelidae</taxon>
        <taxon>Camelus</taxon>
    </lineage>
</organism>
<evidence type="ECO:0000313" key="2">
    <source>
        <dbReference type="Proteomes" id="UP000694856"/>
    </source>
</evidence>
<dbReference type="AlphaFoldDB" id="A0A8B8SBG4"/>
<dbReference type="KEGG" id="cfr:116660862"/>
<accession>A0A8B8SBG4</accession>
<feature type="compositionally biased region" description="Polar residues" evidence="1">
    <location>
        <begin position="8"/>
        <end position="17"/>
    </location>
</feature>
<dbReference type="GeneID" id="116660862"/>